<evidence type="ECO:0000256" key="1">
    <source>
        <dbReference type="SAM" id="Phobius"/>
    </source>
</evidence>
<evidence type="ECO:0000313" key="3">
    <source>
        <dbReference type="Proteomes" id="UP000295418"/>
    </source>
</evidence>
<keyword evidence="1" id="KW-0472">Membrane</keyword>
<feature type="transmembrane region" description="Helical" evidence="1">
    <location>
        <begin position="174"/>
        <end position="195"/>
    </location>
</feature>
<feature type="transmembrane region" description="Helical" evidence="1">
    <location>
        <begin position="53"/>
        <end position="73"/>
    </location>
</feature>
<protein>
    <recommendedName>
        <fullName evidence="4">ABC transporter permease</fullName>
    </recommendedName>
</protein>
<name>A0A4R4ECW2_9BACL</name>
<keyword evidence="1" id="KW-1133">Transmembrane helix</keyword>
<dbReference type="Pfam" id="PF13346">
    <property type="entry name" value="ABC2_membrane_5"/>
    <property type="match status" value="1"/>
</dbReference>
<keyword evidence="3" id="KW-1185">Reference proteome</keyword>
<feature type="transmembrane region" description="Helical" evidence="1">
    <location>
        <begin position="109"/>
        <end position="130"/>
    </location>
</feature>
<evidence type="ECO:0008006" key="4">
    <source>
        <dbReference type="Google" id="ProtNLM"/>
    </source>
</evidence>
<dbReference type="AlphaFoldDB" id="A0A4R4ECW2"/>
<dbReference type="InterPro" id="IPR025699">
    <property type="entry name" value="ABC2_memb-like"/>
</dbReference>
<evidence type="ECO:0000313" key="2">
    <source>
        <dbReference type="EMBL" id="TCZ77794.1"/>
    </source>
</evidence>
<gene>
    <name evidence="2" type="ORF">E0485_09980</name>
</gene>
<accession>A0A4R4ECW2</accession>
<comment type="caution">
    <text evidence="2">The sequence shown here is derived from an EMBL/GenBank/DDBJ whole genome shotgun (WGS) entry which is preliminary data.</text>
</comment>
<dbReference type="EMBL" id="SKFG01000008">
    <property type="protein sequence ID" value="TCZ77794.1"/>
    <property type="molecule type" value="Genomic_DNA"/>
</dbReference>
<proteinExistence type="predicted"/>
<dbReference type="OrthoDB" id="2678663at2"/>
<feature type="transmembrane region" description="Helical" evidence="1">
    <location>
        <begin position="21"/>
        <end position="41"/>
    </location>
</feature>
<dbReference type="Proteomes" id="UP000295418">
    <property type="component" value="Unassembled WGS sequence"/>
</dbReference>
<sequence>MSLWNGAWYLAKRDLVKDKSVFLWGILFSGVIILFTLDYLIVRSLEKDHVINLFSIIQNTIIVLLFQTLGFGYDRNYFTKYNQTDFFTRRYSYLSTMPISIKQLILARYIQHTITLVVMYAIIFGITGIWGNLIHPGTLTVVQFIEFMLMWVGYTSLFGSIYIFLELGFHGKIYYAISIVVSISMLVGCIVLGFLQVSVWQVAIDLIVSYGYLVTCASLLLAGVVTWLMIKLLARRMQTRDLYI</sequence>
<feature type="transmembrane region" description="Helical" evidence="1">
    <location>
        <begin position="142"/>
        <end position="165"/>
    </location>
</feature>
<keyword evidence="1" id="KW-0812">Transmembrane</keyword>
<organism evidence="2 3">
    <name type="scientific">Paenibacillus albiflavus</name>
    <dbReference type="NCBI Taxonomy" id="2545760"/>
    <lineage>
        <taxon>Bacteria</taxon>
        <taxon>Bacillati</taxon>
        <taxon>Bacillota</taxon>
        <taxon>Bacilli</taxon>
        <taxon>Bacillales</taxon>
        <taxon>Paenibacillaceae</taxon>
        <taxon>Paenibacillus</taxon>
    </lineage>
</organism>
<feature type="transmembrane region" description="Helical" evidence="1">
    <location>
        <begin position="207"/>
        <end position="230"/>
    </location>
</feature>
<reference evidence="2 3" key="1">
    <citation type="submission" date="2019-03" db="EMBL/GenBank/DDBJ databases">
        <authorList>
            <person name="Kim M.K.M."/>
        </authorList>
    </citation>
    <scope>NUCLEOTIDE SEQUENCE [LARGE SCALE GENOMIC DNA]</scope>
    <source>
        <strain evidence="2 3">18JY21-1</strain>
    </source>
</reference>
<dbReference type="RefSeq" id="WP_132417877.1">
    <property type="nucleotide sequence ID" value="NZ_SKFG01000008.1"/>
</dbReference>